<dbReference type="PANTHER" id="PTHR34819">
    <property type="entry name" value="LARGE CYSTEINE-RICH PERIPLASMIC PROTEIN OMCB"/>
    <property type="match status" value="1"/>
</dbReference>
<evidence type="ECO:0000313" key="2">
    <source>
        <dbReference type="EMBL" id="CUH61154.1"/>
    </source>
</evidence>
<organism evidence="2 3">
    <name type="scientific">Thalassobacter stenotrophicus</name>
    <dbReference type="NCBI Taxonomy" id="266809"/>
    <lineage>
        <taxon>Bacteria</taxon>
        <taxon>Pseudomonadati</taxon>
        <taxon>Pseudomonadota</taxon>
        <taxon>Alphaproteobacteria</taxon>
        <taxon>Rhodobacterales</taxon>
        <taxon>Roseobacteraceae</taxon>
        <taxon>Thalassobacter</taxon>
    </lineage>
</organism>
<dbReference type="Pfam" id="PF01345">
    <property type="entry name" value="DUF11"/>
    <property type="match status" value="1"/>
</dbReference>
<evidence type="ECO:0000259" key="1">
    <source>
        <dbReference type="Pfam" id="PF01345"/>
    </source>
</evidence>
<dbReference type="Proteomes" id="UP000051298">
    <property type="component" value="Unassembled WGS sequence"/>
</dbReference>
<dbReference type="InterPro" id="IPR001434">
    <property type="entry name" value="OmcB-like_DUF11"/>
</dbReference>
<accession>A0A0N7LTN0</accession>
<protein>
    <recommendedName>
        <fullName evidence="1">DUF11 domain-containing protein</fullName>
    </recommendedName>
</protein>
<gene>
    <name evidence="2" type="ORF">THS5294_02455</name>
</gene>
<dbReference type="Gene3D" id="2.60.40.10">
    <property type="entry name" value="Immunoglobulins"/>
    <property type="match status" value="2"/>
</dbReference>
<dbReference type="SUPFAM" id="SSF49478">
    <property type="entry name" value="Cna protein B-type domain"/>
    <property type="match status" value="1"/>
</dbReference>
<reference evidence="2 3" key="1">
    <citation type="submission" date="2015-09" db="EMBL/GenBank/DDBJ databases">
        <authorList>
            <consortium name="Swine Surveillance"/>
        </authorList>
    </citation>
    <scope>NUCLEOTIDE SEQUENCE [LARGE SCALE GENOMIC DNA]</scope>
    <source>
        <strain evidence="2 3">CECT 5294</strain>
    </source>
</reference>
<dbReference type="InterPro" id="IPR013783">
    <property type="entry name" value="Ig-like_fold"/>
</dbReference>
<dbReference type="PANTHER" id="PTHR34819:SF3">
    <property type="entry name" value="CELL SURFACE PROTEIN"/>
    <property type="match status" value="1"/>
</dbReference>
<sequence length="1930" mass="207303">MQNFTNFGRTRTRHAMNAAQKTVSCGTDFGPAQLLAQWAFPILALAAFVFTWTAQSTQAQLAPADTLIRNVAEATYFNPAIGVRETIQSNEVMARVAPVPAIDASGAMELRLSRGALEQFQFQVRNTGNTDLEFTPAISLAGDVTSIEEATLYHDVNGNGVIDPQEPALSHGDTLSLEMSEQTNLIYAFAVSSGARADQNVTATLAATVSPELSANVTSTVTITDTALELSKQQQVRFTGDRTSLIYQLQLRNNSEQAIPAYDAVDGADILIDGVPAAGVLITDIVPMNTMFETVEAQGGITALYHSRGAPARSYESTAPLFAALIDEVAFFVEGDFAVGRAADVAFSVQVDAGLSPVNIDNTAATYVVTGAETYTQRSNTVTYQTPVEGTGTISFVDPITRSVVRFGDTQSDARVLVNATSCNTTANIDTVLVTLLNAATGDRETAFARETGGDTGVFETALIPLAEMIETVAGDSVVSVNVADTVEASAFCGISRMRTTLQMGNARTVFNAMNNTPIEDITVVLLDAVSGAEVARTVSNQQGLYAFDRIAPGEYRFDIENAPQWRFPTVRPALPGYERTVTPAGRGAPFTHDGGRVYVSDLPLDPFYATPLALTKTAQRDVVSTGEFLRYSLDVSNNMYQALINAEVADTPDMGLSFIEGSARLDGQPIADPTVAPDGTLTFDLGNLMPISSQELTYLTRISAAASEGALENAAILSGNQAGAGTLRQSPPARAIVELSNGSGVFAREGTIIGTVFMDCDGNGLQGDASEPGIPGVRLVTQDGLFVVTDKNGKYSLRGLRPVTHALQIQRQTLPANVKVAVTRTNDLRVGGSRIVPLRRGEVRAENFAAGICTPATLESVAKRRAQFDAEGNSGLSRPRALGFNQDGRRTVTARSEAGAATSTQIIGDKVQKDTSTEVATTNAARAQATLEQLVETLDPMIGFLDVPETGAVASRTHSFRVKGPADLSLKVLINGTPVAQDRVGEHALSRTRNVQITQFVATKLRAGANTLTLIGRDGFGIERQRTSITLVAPGEPANIDIVVPKIASADPNTPIPVAIRILDASGMVVPASAVVTLQARNARWDVTDIRPETPGLQTFIDNGEAIVNLIPPQASGPETIAAISGFGKAEAKVTFTPNLEDRILVGVIEGAVALGGGANGSLLQADRFSHFEDTTTGLNGALYYKGAIAGSALLTLRYDSDGDTEDRLFRDIDSDAYYPVYGDTSETGFDAQSSSNLFVKIERGQSYMLYGDIAIEPKSTALKLGGERRVATGTEVFWENERLSVSAFAVQTDQTQKVAEIAGRGVSGPYDLALGGYVTGSERVEILVRDADGGDILSTTPLRRGTDYLLNYFTDTITFDIPLRQFDFDGNPVSARVTYEVKADQAERYWLYGGEAAYQLNDNTEVGVRVVNSDGTRGLDTRNRLRAAYVRQSRLNGGVWEAEIAHSEDGLGETDQAARLFYERKDGQNRLQFEAIHAGRNFDAGDGITRAGASQVRLSFDTELSARKTFGLSAEYTRDQVRDTEDMTFEALYGHRFNDGFLGEFGVTVSRDSRATGTTNETAITLGGVWTPMDQPGTRAEARLHLPVAGNGTQDTKLVFGVYRDLENGARTFEEAELIFEPNGMSTRVRVGGEYRFNDWLSGATELTKTASEVEETVIQNLDMGWDVGEAWTISAGLEHSRKVESGDDALTSLALGLKWTGPDKRYVGDADFDTTWEDTGRTHYTSVGFATQATPDLAILARGRVALDSRNDTRVLRTRARVGAAYRPIADPRLDVLAWYEAQIEDRGERTETHLWSVDGSFEATDDLRLNGKYAGRHQRADIQGSPTAKATTQLAQAGLALDFWKERFQLGVNGSYLFDDAGNSSQGLGLELGFTPSEGTLMALGYNHSSGQVSGQSELYQEGAYLRLTLLLGEGLASALDSFWNN</sequence>
<name>A0A0N7LTN0_9RHOB</name>
<dbReference type="RefSeq" id="WP_058123966.1">
    <property type="nucleotide sequence ID" value="NZ_CYRX01000031.1"/>
</dbReference>
<evidence type="ECO:0000313" key="3">
    <source>
        <dbReference type="Proteomes" id="UP000051298"/>
    </source>
</evidence>
<dbReference type="EMBL" id="CYRX01000031">
    <property type="protein sequence ID" value="CUH61154.1"/>
    <property type="molecule type" value="Genomic_DNA"/>
</dbReference>
<proteinExistence type="predicted"/>
<feature type="domain" description="DUF11" evidence="1">
    <location>
        <begin position="613"/>
        <end position="721"/>
    </location>
</feature>
<dbReference type="NCBIfam" id="TIGR01451">
    <property type="entry name" value="B_ant_repeat"/>
    <property type="match status" value="1"/>
</dbReference>
<dbReference type="InterPro" id="IPR051172">
    <property type="entry name" value="Chlamydia_OmcB"/>
</dbReference>
<dbReference type="SUPFAM" id="SSF117074">
    <property type="entry name" value="Hypothetical protein PA1324"/>
    <property type="match status" value="1"/>
</dbReference>
<dbReference type="InterPro" id="IPR047589">
    <property type="entry name" value="DUF11_rpt"/>
</dbReference>